<organism evidence="2 3">
    <name type="scientific">Geobacter hydrogenophilus</name>
    <dbReference type="NCBI Taxonomy" id="40983"/>
    <lineage>
        <taxon>Bacteria</taxon>
        <taxon>Pseudomonadati</taxon>
        <taxon>Thermodesulfobacteriota</taxon>
        <taxon>Desulfuromonadia</taxon>
        <taxon>Geobacterales</taxon>
        <taxon>Geobacteraceae</taxon>
        <taxon>Geobacter</taxon>
    </lineage>
</organism>
<comment type="caution">
    <text evidence="2">The sequence shown here is derived from an EMBL/GenBank/DDBJ whole genome shotgun (WGS) entry which is preliminary data.</text>
</comment>
<keyword evidence="1" id="KW-1133">Transmembrane helix</keyword>
<dbReference type="EMBL" id="BSDS01000001">
    <property type="protein sequence ID" value="GLI38127.1"/>
    <property type="molecule type" value="Genomic_DNA"/>
</dbReference>
<keyword evidence="1" id="KW-0812">Transmembrane</keyword>
<name>A0A9W6LBM5_9BACT</name>
<feature type="transmembrane region" description="Helical" evidence="1">
    <location>
        <begin position="28"/>
        <end position="53"/>
    </location>
</feature>
<gene>
    <name evidence="2" type="ORF">GHYDROH2_16280</name>
</gene>
<evidence type="ECO:0000313" key="3">
    <source>
        <dbReference type="Proteomes" id="UP001144352"/>
    </source>
</evidence>
<sequence length="191" mass="20788">MAMATPTDDFGGLVTRATRLWTGNFGNLLILSLVFVLVCWIPIANVGFLAGYIRAILKVARGEKAEAGDIFRAWDCFGDLFVYLLLVLVAQFALNHVPGIGQVAGFVLAVVVTPGMYGIIDRRMKFMDAFRWSLEAIKGDLVGWLLAVLIGGIFMAVGALLLGIGIIITLGWGSLVMALQYDREQPRVIIL</sequence>
<feature type="transmembrane region" description="Helical" evidence="1">
    <location>
        <begin position="74"/>
        <end position="94"/>
    </location>
</feature>
<dbReference type="AlphaFoldDB" id="A0A9W6LBM5"/>
<dbReference type="RefSeq" id="WP_246551586.1">
    <property type="nucleotide sequence ID" value="NZ_BSDS01000001.1"/>
</dbReference>
<evidence type="ECO:0000256" key="1">
    <source>
        <dbReference type="SAM" id="Phobius"/>
    </source>
</evidence>
<proteinExistence type="predicted"/>
<feature type="transmembrane region" description="Helical" evidence="1">
    <location>
        <begin position="141"/>
        <end position="172"/>
    </location>
</feature>
<evidence type="ECO:0000313" key="2">
    <source>
        <dbReference type="EMBL" id="GLI38127.1"/>
    </source>
</evidence>
<reference evidence="2" key="1">
    <citation type="submission" date="2022-12" db="EMBL/GenBank/DDBJ databases">
        <title>Reference genome sequencing for broad-spectrum identification of bacterial and archaeal isolates by mass spectrometry.</title>
        <authorList>
            <person name="Sekiguchi Y."/>
            <person name="Tourlousse D.M."/>
        </authorList>
    </citation>
    <scope>NUCLEOTIDE SEQUENCE</scope>
    <source>
        <strain evidence="2">H2</strain>
    </source>
</reference>
<feature type="transmembrane region" description="Helical" evidence="1">
    <location>
        <begin position="100"/>
        <end position="120"/>
    </location>
</feature>
<keyword evidence="1" id="KW-0472">Membrane</keyword>
<protein>
    <submittedName>
        <fullName evidence="2">Uncharacterized protein</fullName>
    </submittedName>
</protein>
<keyword evidence="3" id="KW-1185">Reference proteome</keyword>
<accession>A0A9W6LBM5</accession>
<dbReference type="Proteomes" id="UP001144352">
    <property type="component" value="Unassembled WGS sequence"/>
</dbReference>